<dbReference type="SUPFAM" id="SSF75620">
    <property type="entry name" value="Release factor"/>
    <property type="match status" value="1"/>
</dbReference>
<dbReference type="Gene3D" id="3.30.160.20">
    <property type="match status" value="1"/>
</dbReference>
<dbReference type="Gene3D" id="3.30.70.1660">
    <property type="match status" value="1"/>
</dbReference>
<feature type="domain" description="Peptide chain release factor" evidence="5">
    <location>
        <begin position="179"/>
        <end position="294"/>
    </location>
</feature>
<dbReference type="Proteomes" id="UP000694941">
    <property type="component" value="Unplaced"/>
</dbReference>
<evidence type="ECO:0000313" key="7">
    <source>
        <dbReference type="RefSeq" id="XP_013782917.1"/>
    </source>
</evidence>
<name>A0ABM1T529_LIMPO</name>
<dbReference type="Pfam" id="PF00472">
    <property type="entry name" value="RF-1"/>
    <property type="match status" value="1"/>
</dbReference>
<proteinExistence type="inferred from homology"/>
<evidence type="ECO:0000256" key="1">
    <source>
        <dbReference type="ARBA" id="ARBA00010835"/>
    </source>
</evidence>
<dbReference type="PANTHER" id="PTHR43804">
    <property type="entry name" value="LD18447P"/>
    <property type="match status" value="1"/>
</dbReference>
<evidence type="ECO:0000256" key="4">
    <source>
        <dbReference type="SAM" id="Coils"/>
    </source>
</evidence>
<keyword evidence="4" id="KW-0175">Coiled coil</keyword>
<keyword evidence="2" id="KW-0488">Methylation</keyword>
<dbReference type="InterPro" id="IPR050057">
    <property type="entry name" value="Prokaryotic/Mito_RF"/>
</dbReference>
<keyword evidence="6" id="KW-1185">Reference proteome</keyword>
<evidence type="ECO:0000259" key="5">
    <source>
        <dbReference type="SMART" id="SM00937"/>
    </source>
</evidence>
<feature type="coiled-coil region" evidence="4">
    <location>
        <begin position="158"/>
        <end position="211"/>
    </location>
</feature>
<evidence type="ECO:0000313" key="8">
    <source>
        <dbReference type="RefSeq" id="XP_022250985.1"/>
    </source>
</evidence>
<sequence>MALLPCSRCFVRKLSIRCQFFRNTGSMCLPTPGYAHLTFQLCKHEKKQITKPKALQYNHLNNHLYRNYNCKIIDLNLCNIQLDSNSKMKHVPRVNNLECFHTNIICATMVPKELSLSHAKVKSYLESIVNEYHVLEEKTRSSVIPQEMQKHLLMLHPLVTLIEEATEKREDLEELEQFLKGLDPNKDVDLIAVAKEDIGILKSKLEDLEEALFEQMIPPEDIDDKDLILEITAGVGGQEAMLFTKEIFDMYYNYATWKGWQCEILDYEVTDLGGLRHAALSIKGLDACKYLKFEGGVHRVQRVPKTEKSGRIHTSTVAVAVLPQPSEVDVVLEPKDLCIETKKSSGAGGQHVNTTDSCVRVTHIPTGVFVECQTDRSQHRNKENALKGLRAKLYEKKLEEQYSQQRRSRKLQVGSSARSEKVRTYNFGQDRISDHRVSENLYNVSTFLEGGEKLDELIQTLQESSRKEIIMEILMSYDQK</sequence>
<dbReference type="RefSeq" id="XP_013782917.1">
    <property type="nucleotide sequence ID" value="XM_013927463.2"/>
</dbReference>
<dbReference type="GeneID" id="106467142"/>
<dbReference type="Pfam" id="PF03462">
    <property type="entry name" value="PCRF"/>
    <property type="match status" value="1"/>
</dbReference>
<organism evidence="6 8">
    <name type="scientific">Limulus polyphemus</name>
    <name type="common">Atlantic horseshoe crab</name>
    <dbReference type="NCBI Taxonomy" id="6850"/>
    <lineage>
        <taxon>Eukaryota</taxon>
        <taxon>Metazoa</taxon>
        <taxon>Ecdysozoa</taxon>
        <taxon>Arthropoda</taxon>
        <taxon>Chelicerata</taxon>
        <taxon>Merostomata</taxon>
        <taxon>Xiphosura</taxon>
        <taxon>Limulidae</taxon>
        <taxon>Limulus</taxon>
    </lineage>
</organism>
<evidence type="ECO:0000256" key="3">
    <source>
        <dbReference type="ARBA" id="ARBA00022917"/>
    </source>
</evidence>
<dbReference type="SMART" id="SM00937">
    <property type="entry name" value="PCRF"/>
    <property type="match status" value="1"/>
</dbReference>
<accession>A0ABM1T529</accession>
<dbReference type="Gene3D" id="6.10.140.1950">
    <property type="match status" value="1"/>
</dbReference>
<comment type="similarity">
    <text evidence="1">Belongs to the prokaryotic/mitochondrial release factor family.</text>
</comment>
<gene>
    <name evidence="7 8" type="primary">LOC106467142</name>
</gene>
<evidence type="ECO:0000256" key="2">
    <source>
        <dbReference type="ARBA" id="ARBA00022481"/>
    </source>
</evidence>
<evidence type="ECO:0000313" key="6">
    <source>
        <dbReference type="Proteomes" id="UP000694941"/>
    </source>
</evidence>
<keyword evidence="3" id="KW-0648">Protein biosynthesis</keyword>
<dbReference type="RefSeq" id="XP_022250985.1">
    <property type="nucleotide sequence ID" value="XM_022395277.1"/>
</dbReference>
<dbReference type="InterPro" id="IPR000352">
    <property type="entry name" value="Pep_chain_release_fac_I"/>
</dbReference>
<dbReference type="InterPro" id="IPR045853">
    <property type="entry name" value="Pep_chain_release_fac_I_sf"/>
</dbReference>
<reference evidence="7 8" key="1">
    <citation type="submission" date="2025-05" db="UniProtKB">
        <authorList>
            <consortium name="RefSeq"/>
        </authorList>
    </citation>
    <scope>IDENTIFICATION</scope>
    <source>
        <tissue evidence="7 8">Muscle</tissue>
    </source>
</reference>
<dbReference type="PANTHER" id="PTHR43804:SF7">
    <property type="entry name" value="LD18447P"/>
    <property type="match status" value="1"/>
</dbReference>
<protein>
    <submittedName>
        <fullName evidence="7 8">Peptide chain release factor 1-like, mitochondrial</fullName>
    </submittedName>
</protein>
<dbReference type="InterPro" id="IPR005139">
    <property type="entry name" value="PCRF"/>
</dbReference>